<evidence type="ECO:0000313" key="1">
    <source>
        <dbReference type="EMBL" id="OUM46671.1"/>
    </source>
</evidence>
<dbReference type="AlphaFoldDB" id="A0A1Y3MCU5"/>
<dbReference type="EMBL" id="MWPX01000038">
    <property type="protein sequence ID" value="OUM46671.1"/>
    <property type="molecule type" value="Genomic_DNA"/>
</dbReference>
<dbReference type="Proteomes" id="UP000195321">
    <property type="component" value="Unassembled WGS sequence"/>
</dbReference>
<protein>
    <submittedName>
        <fullName evidence="1">Uncharacterized protein</fullName>
    </submittedName>
</protein>
<organism evidence="1 2">
    <name type="scientific">Bacillus pseudomycoides</name>
    <dbReference type="NCBI Taxonomy" id="64104"/>
    <lineage>
        <taxon>Bacteria</taxon>
        <taxon>Bacillati</taxon>
        <taxon>Bacillota</taxon>
        <taxon>Bacilli</taxon>
        <taxon>Bacillales</taxon>
        <taxon>Bacillaceae</taxon>
        <taxon>Bacillus</taxon>
        <taxon>Bacillus cereus group</taxon>
    </lineage>
</organism>
<reference evidence="1 2" key="1">
    <citation type="submission" date="2017-02" db="EMBL/GenBank/DDBJ databases">
        <title>Bacillus pseudomycoides isolate FSL K6-0042.</title>
        <authorList>
            <person name="Kovac J."/>
        </authorList>
    </citation>
    <scope>NUCLEOTIDE SEQUENCE [LARGE SCALE GENOMIC DNA]</scope>
    <source>
        <strain evidence="1 2">FSL K6-0042</strain>
    </source>
</reference>
<dbReference type="RefSeq" id="WP_088094485.1">
    <property type="nucleotide sequence ID" value="NZ_MWPX01000038.1"/>
</dbReference>
<name>A0A1Y3MCU5_9BACI</name>
<proteinExistence type="predicted"/>
<sequence length="65" mass="7680">MKVLEKKIKKMMMDLKHLMNHGEVDMDITDFRYQKMLFGALEATGKDYTFHVHEQDESSLFVSLV</sequence>
<gene>
    <name evidence="1" type="ORF">BW425_22540</name>
</gene>
<comment type="caution">
    <text evidence="1">The sequence shown here is derived from an EMBL/GenBank/DDBJ whole genome shotgun (WGS) entry which is preliminary data.</text>
</comment>
<accession>A0A1Y3MCU5</accession>
<evidence type="ECO:0000313" key="2">
    <source>
        <dbReference type="Proteomes" id="UP000195321"/>
    </source>
</evidence>